<evidence type="ECO:0000256" key="3">
    <source>
        <dbReference type="ARBA" id="ARBA00022989"/>
    </source>
</evidence>
<reference evidence="7 8" key="1">
    <citation type="journal article" date="2024" name="BMC Genomics">
        <title>Genome assembly of redclaw crayfish (Cherax quadricarinatus) provides insights into its immune adaptation and hypoxia tolerance.</title>
        <authorList>
            <person name="Liu Z."/>
            <person name="Zheng J."/>
            <person name="Li H."/>
            <person name="Fang K."/>
            <person name="Wang S."/>
            <person name="He J."/>
            <person name="Zhou D."/>
            <person name="Weng S."/>
            <person name="Chi M."/>
            <person name="Gu Z."/>
            <person name="He J."/>
            <person name="Li F."/>
            <person name="Wang M."/>
        </authorList>
    </citation>
    <scope>NUCLEOTIDE SEQUENCE [LARGE SCALE GENOMIC DNA]</scope>
    <source>
        <strain evidence="7">ZL_2023a</strain>
    </source>
</reference>
<organism evidence="7 8">
    <name type="scientific">Cherax quadricarinatus</name>
    <name type="common">Australian red claw crayfish</name>
    <dbReference type="NCBI Taxonomy" id="27406"/>
    <lineage>
        <taxon>Eukaryota</taxon>
        <taxon>Metazoa</taxon>
        <taxon>Ecdysozoa</taxon>
        <taxon>Arthropoda</taxon>
        <taxon>Crustacea</taxon>
        <taxon>Multicrustacea</taxon>
        <taxon>Malacostraca</taxon>
        <taxon>Eumalacostraca</taxon>
        <taxon>Eucarida</taxon>
        <taxon>Decapoda</taxon>
        <taxon>Pleocyemata</taxon>
        <taxon>Astacidea</taxon>
        <taxon>Parastacoidea</taxon>
        <taxon>Parastacidae</taxon>
        <taxon>Cherax</taxon>
    </lineage>
</organism>
<feature type="transmembrane region" description="Helical" evidence="5">
    <location>
        <begin position="290"/>
        <end position="312"/>
    </location>
</feature>
<keyword evidence="8" id="KW-1185">Reference proteome</keyword>
<dbReference type="InterPro" id="IPR005828">
    <property type="entry name" value="MFS_sugar_transport-like"/>
</dbReference>
<dbReference type="PANTHER" id="PTHR24064">
    <property type="entry name" value="SOLUTE CARRIER FAMILY 22 MEMBER"/>
    <property type="match status" value="1"/>
</dbReference>
<dbReference type="PROSITE" id="PS50850">
    <property type="entry name" value="MFS"/>
    <property type="match status" value="1"/>
</dbReference>
<dbReference type="InterPro" id="IPR036259">
    <property type="entry name" value="MFS_trans_sf"/>
</dbReference>
<feature type="domain" description="Major facilitator superfamily (MFS) profile" evidence="6">
    <location>
        <begin position="1"/>
        <end position="459"/>
    </location>
</feature>
<dbReference type="GO" id="GO:0016020">
    <property type="term" value="C:membrane"/>
    <property type="evidence" value="ECO:0007669"/>
    <property type="project" value="UniProtKB-SubCell"/>
</dbReference>
<feature type="transmembrane region" description="Helical" evidence="5">
    <location>
        <begin position="348"/>
        <end position="365"/>
    </location>
</feature>
<keyword evidence="4 5" id="KW-0472">Membrane</keyword>
<dbReference type="PROSITE" id="PS00216">
    <property type="entry name" value="SUGAR_TRANSPORT_1"/>
    <property type="match status" value="1"/>
</dbReference>
<dbReference type="GO" id="GO:0022857">
    <property type="term" value="F:transmembrane transporter activity"/>
    <property type="evidence" value="ECO:0007669"/>
    <property type="project" value="InterPro"/>
</dbReference>
<sequence length="493" mass="54935">MAPALNYTCRPPEGNHTVHVSEDSCYYSINKSSLVGVEEEEPCTEWDFDTSVFSTTLTSEFGLVCGKAYLRATFQSVYMFSTIFSSLISGYIADKYGRKVVVVVSMGLFSLISLVLTFVTNYQVILALRFFMGALSSATLYMLSMEVCEVKQRSVVGVVLGLPWAIGTMCWGALAYGIRDWRWLQAISSFPFLIIIPVLFQINESPRWLIVRGRHQQALHVLHRAARLNKATLPPEDQLCKMMNDIQAEAEMANTKSTRKGKQVLDEHRRWFTFPTPALFSTAKIRQITIVMSLNIFSCSLVYCGLSLSGNAYSSDPFLYVVIGGLMEVPGYTLSAPIISRWGRKKPIIIGWFVSGASILSLVFIPKDISWLVMVLAMIGKLAISGVFMVVFVYEAELLPTEVRLQGVAVIFVAGQIAATCSPYLADFLSPLVPWLPSVIFGVSSFVAGFSLFNLPETRGMALPDTISDLEELYKQNKFSETKKEEELEKLQT</sequence>
<evidence type="ECO:0000256" key="4">
    <source>
        <dbReference type="ARBA" id="ARBA00023136"/>
    </source>
</evidence>
<gene>
    <name evidence="7" type="ORF">OTU49_007422</name>
</gene>
<feature type="transmembrane region" description="Helical" evidence="5">
    <location>
        <begin position="155"/>
        <end position="177"/>
    </location>
</feature>
<evidence type="ECO:0000313" key="8">
    <source>
        <dbReference type="Proteomes" id="UP001445076"/>
    </source>
</evidence>
<dbReference type="Pfam" id="PF00083">
    <property type="entry name" value="Sugar_tr"/>
    <property type="match status" value="1"/>
</dbReference>
<evidence type="ECO:0000256" key="1">
    <source>
        <dbReference type="ARBA" id="ARBA00004141"/>
    </source>
</evidence>
<feature type="transmembrane region" description="Helical" evidence="5">
    <location>
        <begin position="371"/>
        <end position="393"/>
    </location>
</feature>
<dbReference type="SUPFAM" id="SSF103473">
    <property type="entry name" value="MFS general substrate transporter"/>
    <property type="match status" value="1"/>
</dbReference>
<dbReference type="InterPro" id="IPR005829">
    <property type="entry name" value="Sugar_transporter_CS"/>
</dbReference>
<evidence type="ECO:0000259" key="6">
    <source>
        <dbReference type="PROSITE" id="PS50850"/>
    </source>
</evidence>
<dbReference type="Gene3D" id="1.20.1250.20">
    <property type="entry name" value="MFS general substrate transporter like domains"/>
    <property type="match status" value="1"/>
</dbReference>
<evidence type="ECO:0000256" key="5">
    <source>
        <dbReference type="SAM" id="Phobius"/>
    </source>
</evidence>
<comment type="caution">
    <text evidence="7">The sequence shown here is derived from an EMBL/GenBank/DDBJ whole genome shotgun (WGS) entry which is preliminary data.</text>
</comment>
<dbReference type="EMBL" id="JARKIK010000060">
    <property type="protein sequence ID" value="KAK8731696.1"/>
    <property type="molecule type" value="Genomic_DNA"/>
</dbReference>
<feature type="transmembrane region" description="Helical" evidence="5">
    <location>
        <begin position="125"/>
        <end position="143"/>
    </location>
</feature>
<proteinExistence type="predicted"/>
<dbReference type="Proteomes" id="UP001445076">
    <property type="component" value="Unassembled WGS sequence"/>
</dbReference>
<feature type="transmembrane region" description="Helical" evidence="5">
    <location>
        <begin position="405"/>
        <end position="426"/>
    </location>
</feature>
<feature type="transmembrane region" description="Helical" evidence="5">
    <location>
        <begin position="183"/>
        <end position="202"/>
    </location>
</feature>
<feature type="transmembrane region" description="Helical" evidence="5">
    <location>
        <begin position="76"/>
        <end position="93"/>
    </location>
</feature>
<protein>
    <recommendedName>
        <fullName evidence="6">Major facilitator superfamily (MFS) profile domain-containing protein</fullName>
    </recommendedName>
</protein>
<feature type="transmembrane region" description="Helical" evidence="5">
    <location>
        <begin position="100"/>
        <end position="119"/>
    </location>
</feature>
<evidence type="ECO:0000313" key="7">
    <source>
        <dbReference type="EMBL" id="KAK8731696.1"/>
    </source>
</evidence>
<keyword evidence="3 5" id="KW-1133">Transmembrane helix</keyword>
<name>A0AAW0WHW6_CHEQU</name>
<comment type="subcellular location">
    <subcellularLocation>
        <location evidence="1">Membrane</location>
        <topology evidence="1">Multi-pass membrane protein</topology>
    </subcellularLocation>
</comment>
<dbReference type="AlphaFoldDB" id="A0AAW0WHW6"/>
<evidence type="ECO:0000256" key="2">
    <source>
        <dbReference type="ARBA" id="ARBA00022692"/>
    </source>
</evidence>
<dbReference type="InterPro" id="IPR020846">
    <property type="entry name" value="MFS_dom"/>
</dbReference>
<accession>A0AAW0WHW6</accession>
<feature type="transmembrane region" description="Helical" evidence="5">
    <location>
        <begin position="318"/>
        <end position="336"/>
    </location>
</feature>
<keyword evidence="2 5" id="KW-0812">Transmembrane</keyword>
<feature type="transmembrane region" description="Helical" evidence="5">
    <location>
        <begin position="432"/>
        <end position="453"/>
    </location>
</feature>